<dbReference type="EMBL" id="QJTI01000002">
    <property type="protein sequence ID" value="PYF04835.1"/>
    <property type="molecule type" value="Genomic_DNA"/>
</dbReference>
<dbReference type="FunFam" id="3.20.20.150:FF:000007">
    <property type="entry name" value="Hydroxypyruvate isomerase"/>
    <property type="match status" value="1"/>
</dbReference>
<dbReference type="AlphaFoldDB" id="A0A318TSL6"/>
<name>A0A318TSL6_9BRAD</name>
<dbReference type="Gene3D" id="3.20.20.150">
    <property type="entry name" value="Divalent-metal-dependent TIM barrel enzymes"/>
    <property type="match status" value="1"/>
</dbReference>
<evidence type="ECO:0000313" key="6">
    <source>
        <dbReference type="Proteomes" id="UP000248148"/>
    </source>
</evidence>
<keyword evidence="5" id="KW-0670">Pyruvate</keyword>
<dbReference type="PANTHER" id="PTHR43489:SF6">
    <property type="entry name" value="HYDROXYPYRUVATE ISOMERASE-RELATED"/>
    <property type="match status" value="1"/>
</dbReference>
<dbReference type="InterPro" id="IPR013022">
    <property type="entry name" value="Xyl_isomerase-like_TIM-brl"/>
</dbReference>
<dbReference type="PANTHER" id="PTHR43489">
    <property type="entry name" value="ISOMERASE"/>
    <property type="match status" value="1"/>
</dbReference>
<organism evidence="5 6">
    <name type="scientific">Rhodopseudomonas faecalis</name>
    <dbReference type="NCBI Taxonomy" id="99655"/>
    <lineage>
        <taxon>Bacteria</taxon>
        <taxon>Pseudomonadati</taxon>
        <taxon>Pseudomonadota</taxon>
        <taxon>Alphaproteobacteria</taxon>
        <taxon>Hyphomicrobiales</taxon>
        <taxon>Nitrobacteraceae</taxon>
        <taxon>Rhodopseudomonas</taxon>
    </lineage>
</organism>
<reference evidence="5 6" key="1">
    <citation type="submission" date="2018-06" db="EMBL/GenBank/DDBJ databases">
        <title>Genomic Encyclopedia of Archaeal and Bacterial Type Strains, Phase II (KMG-II): from individual species to whole genera.</title>
        <authorList>
            <person name="Goeker M."/>
        </authorList>
    </citation>
    <scope>NUCLEOTIDE SEQUENCE [LARGE SCALE GENOMIC DNA]</scope>
    <source>
        <strain evidence="5 6">JCM 11668</strain>
    </source>
</reference>
<dbReference type="Proteomes" id="UP000248148">
    <property type="component" value="Unassembled WGS sequence"/>
</dbReference>
<feature type="active site" description="Proton donor/acceptor" evidence="3">
    <location>
        <position position="141"/>
    </location>
</feature>
<evidence type="ECO:0000256" key="3">
    <source>
        <dbReference type="PIRSR" id="PIRSR006241-50"/>
    </source>
</evidence>
<dbReference type="OrthoDB" id="9786584at2"/>
<feature type="active site" description="Proton donor/acceptor" evidence="3">
    <location>
        <position position="238"/>
    </location>
</feature>
<gene>
    <name evidence="5" type="ORF">BJ122_10260</name>
</gene>
<keyword evidence="6" id="KW-1185">Reference proteome</keyword>
<dbReference type="NCBIfam" id="NF043033">
    <property type="entry name" value="OxoTetrIsom"/>
    <property type="match status" value="1"/>
</dbReference>
<dbReference type="PIRSF" id="PIRSF006241">
    <property type="entry name" value="HyI"/>
    <property type="match status" value="1"/>
</dbReference>
<comment type="similarity">
    <text evidence="2">Belongs to the hyi family.</text>
</comment>
<dbReference type="InterPro" id="IPR050417">
    <property type="entry name" value="Sugar_Epim/Isomerase"/>
</dbReference>
<protein>
    <submittedName>
        <fullName evidence="5">Hydroxypyruvate isomerase</fullName>
    </submittedName>
</protein>
<evidence type="ECO:0000256" key="2">
    <source>
        <dbReference type="PIRNR" id="PIRNR006241"/>
    </source>
</evidence>
<dbReference type="GO" id="GO:0008903">
    <property type="term" value="F:hydroxypyruvate isomerase activity"/>
    <property type="evidence" value="ECO:0007669"/>
    <property type="project" value="TreeGrafter"/>
</dbReference>
<dbReference type="GO" id="GO:0046487">
    <property type="term" value="P:glyoxylate metabolic process"/>
    <property type="evidence" value="ECO:0007669"/>
    <property type="project" value="TreeGrafter"/>
</dbReference>
<dbReference type="InterPro" id="IPR053398">
    <property type="entry name" value="HPT_OtnI_isomerases"/>
</dbReference>
<dbReference type="InterPro" id="IPR026040">
    <property type="entry name" value="HyI-like"/>
</dbReference>
<dbReference type="SUPFAM" id="SSF51658">
    <property type="entry name" value="Xylose isomerase-like"/>
    <property type="match status" value="1"/>
</dbReference>
<sequence length="262" mass="29404">MPRFAANLTLMFTEVPLLERFAAAAAAGFTAVEMLFPYDYAPGALGDRLERHGLTQALFNLWPGDWASGERGFAARPDKFAELQDSLRRALPYAQATGAKRVHMMAGIADRHDIATVAAFRKSLAVAAHFFAPHGIDVLIEPINGRDMPGYFLNDVDFARDLIRELQIPNVKLQLDLYHCQILHGDVTMRLRELLPIIGHIQIASVPSRQEPDGEELNYPFLFDELDRLGYTGFVGCEYWPRGDTVAGLGWFQRYARKTAPR</sequence>
<dbReference type="Pfam" id="PF01261">
    <property type="entry name" value="AP_endonuc_2"/>
    <property type="match status" value="1"/>
</dbReference>
<evidence type="ECO:0000313" key="5">
    <source>
        <dbReference type="EMBL" id="PYF04835.1"/>
    </source>
</evidence>
<proteinExistence type="inferred from homology"/>
<keyword evidence="1 2" id="KW-0413">Isomerase</keyword>
<evidence type="ECO:0000259" key="4">
    <source>
        <dbReference type="Pfam" id="PF01261"/>
    </source>
</evidence>
<evidence type="ECO:0000256" key="1">
    <source>
        <dbReference type="ARBA" id="ARBA00023235"/>
    </source>
</evidence>
<dbReference type="InterPro" id="IPR036237">
    <property type="entry name" value="Xyl_isomerase-like_sf"/>
</dbReference>
<feature type="domain" description="Xylose isomerase-like TIM barrel" evidence="4">
    <location>
        <begin position="21"/>
        <end position="254"/>
    </location>
</feature>
<comment type="caution">
    <text evidence="5">The sequence shown here is derived from an EMBL/GenBank/DDBJ whole genome shotgun (WGS) entry which is preliminary data.</text>
</comment>
<dbReference type="RefSeq" id="WP_110779499.1">
    <property type="nucleotide sequence ID" value="NZ_QJTI01000002.1"/>
</dbReference>
<accession>A0A318TSL6</accession>